<dbReference type="EMBL" id="SGPK01000406">
    <property type="protein sequence ID" value="THH03835.1"/>
    <property type="molecule type" value="Genomic_DNA"/>
</dbReference>
<keyword evidence="2 7" id="KW-0378">Hydrolase</keyword>
<evidence type="ECO:0000256" key="7">
    <source>
        <dbReference type="RuleBase" id="RU361153"/>
    </source>
</evidence>
<dbReference type="GO" id="GO:0004338">
    <property type="term" value="F:glucan exo-1,3-beta-glucosidase activity"/>
    <property type="evidence" value="ECO:0007669"/>
    <property type="project" value="UniProtKB-EC"/>
</dbReference>
<comment type="caution">
    <text evidence="10">The sequence shown here is derived from an EMBL/GenBank/DDBJ whole genome shotgun (WGS) entry which is preliminary data.</text>
</comment>
<organism evidence="10 11">
    <name type="scientific">Phellinidium pouzarii</name>
    <dbReference type="NCBI Taxonomy" id="167371"/>
    <lineage>
        <taxon>Eukaryota</taxon>
        <taxon>Fungi</taxon>
        <taxon>Dikarya</taxon>
        <taxon>Basidiomycota</taxon>
        <taxon>Agaricomycotina</taxon>
        <taxon>Agaricomycetes</taxon>
        <taxon>Hymenochaetales</taxon>
        <taxon>Hymenochaetaceae</taxon>
        <taxon>Phellinidium</taxon>
    </lineage>
</organism>
<dbReference type="Proteomes" id="UP000308199">
    <property type="component" value="Unassembled WGS sequence"/>
</dbReference>
<feature type="signal peptide" evidence="8">
    <location>
        <begin position="1"/>
        <end position="26"/>
    </location>
</feature>
<evidence type="ECO:0000313" key="10">
    <source>
        <dbReference type="EMBL" id="THH03835.1"/>
    </source>
</evidence>
<name>A0A4S4KYD8_9AGAM</name>
<dbReference type="PANTHER" id="PTHR31297">
    <property type="entry name" value="GLUCAN ENDO-1,6-BETA-GLUCOSIDASE B"/>
    <property type="match status" value="1"/>
</dbReference>
<comment type="similarity">
    <text evidence="1 7">Belongs to the glycosyl hydrolase 5 (cellulase A) family.</text>
</comment>
<dbReference type="GO" id="GO:0009986">
    <property type="term" value="C:cell surface"/>
    <property type="evidence" value="ECO:0007669"/>
    <property type="project" value="TreeGrafter"/>
</dbReference>
<keyword evidence="4" id="KW-0961">Cell wall biogenesis/degradation</keyword>
<dbReference type="InterPro" id="IPR017853">
    <property type="entry name" value="GH"/>
</dbReference>
<feature type="chain" id="PRO_5020739737" description="glucan 1,3-beta-glucosidase" evidence="8">
    <location>
        <begin position="27"/>
        <end position="429"/>
    </location>
</feature>
<dbReference type="Pfam" id="PF00150">
    <property type="entry name" value="Cellulase"/>
    <property type="match status" value="1"/>
</dbReference>
<dbReference type="InterPro" id="IPR050386">
    <property type="entry name" value="Glycosyl_hydrolase_5"/>
</dbReference>
<gene>
    <name evidence="10" type="ORF">EW145_g5968</name>
</gene>
<evidence type="ECO:0000256" key="3">
    <source>
        <dbReference type="ARBA" id="ARBA00023295"/>
    </source>
</evidence>
<dbReference type="AlphaFoldDB" id="A0A4S4KYD8"/>
<dbReference type="GO" id="GO:0005576">
    <property type="term" value="C:extracellular region"/>
    <property type="evidence" value="ECO:0007669"/>
    <property type="project" value="TreeGrafter"/>
</dbReference>
<evidence type="ECO:0000256" key="8">
    <source>
        <dbReference type="SAM" id="SignalP"/>
    </source>
</evidence>
<evidence type="ECO:0000256" key="1">
    <source>
        <dbReference type="ARBA" id="ARBA00005641"/>
    </source>
</evidence>
<accession>A0A4S4KYD8</accession>
<evidence type="ECO:0000259" key="9">
    <source>
        <dbReference type="Pfam" id="PF00150"/>
    </source>
</evidence>
<dbReference type="Gene3D" id="3.20.20.80">
    <property type="entry name" value="Glycosidases"/>
    <property type="match status" value="1"/>
</dbReference>
<keyword evidence="3 7" id="KW-0326">Glycosidase</keyword>
<reference evidence="10 11" key="1">
    <citation type="submission" date="2019-02" db="EMBL/GenBank/DDBJ databases">
        <title>Genome sequencing of the rare red list fungi Phellinidium pouzarii.</title>
        <authorList>
            <person name="Buettner E."/>
            <person name="Kellner H."/>
        </authorList>
    </citation>
    <scope>NUCLEOTIDE SEQUENCE [LARGE SCALE GENOMIC DNA]</scope>
    <source>
        <strain evidence="10 11">DSM 108285</strain>
    </source>
</reference>
<comment type="catalytic activity">
    <reaction evidence="5">
        <text>Successive hydrolysis of beta-D-glucose units from the non-reducing ends of (1-&gt;3)-beta-D-glucans, releasing alpha-glucose.</text>
        <dbReference type="EC" id="3.2.1.58"/>
    </reaction>
</comment>
<evidence type="ECO:0000256" key="2">
    <source>
        <dbReference type="ARBA" id="ARBA00022801"/>
    </source>
</evidence>
<keyword evidence="8" id="KW-0732">Signal</keyword>
<dbReference type="GO" id="GO:0009251">
    <property type="term" value="P:glucan catabolic process"/>
    <property type="evidence" value="ECO:0007669"/>
    <property type="project" value="TreeGrafter"/>
</dbReference>
<protein>
    <recommendedName>
        <fullName evidence="6">glucan 1,3-beta-glucosidase</fullName>
        <ecNumber evidence="6">3.2.1.58</ecNumber>
    </recommendedName>
</protein>
<evidence type="ECO:0000256" key="6">
    <source>
        <dbReference type="ARBA" id="ARBA00038929"/>
    </source>
</evidence>
<proteinExistence type="inferred from homology"/>
<evidence type="ECO:0000256" key="4">
    <source>
        <dbReference type="ARBA" id="ARBA00023316"/>
    </source>
</evidence>
<dbReference type="GO" id="GO:0071555">
    <property type="term" value="P:cell wall organization"/>
    <property type="evidence" value="ECO:0007669"/>
    <property type="project" value="UniProtKB-KW"/>
</dbReference>
<dbReference type="FunFam" id="3.20.20.80:FF:000033">
    <property type="entry name" value="Glucan 1,3-beta-glucosidase A"/>
    <property type="match status" value="1"/>
</dbReference>
<dbReference type="OrthoDB" id="62120at2759"/>
<dbReference type="EC" id="3.2.1.58" evidence="6"/>
<dbReference type="SUPFAM" id="SSF51445">
    <property type="entry name" value="(Trans)glycosidases"/>
    <property type="match status" value="1"/>
</dbReference>
<dbReference type="InterPro" id="IPR001547">
    <property type="entry name" value="Glyco_hydro_5"/>
</dbReference>
<dbReference type="PANTHER" id="PTHR31297:SF42">
    <property type="entry name" value="GLYCOSIDE HYDROLASE FAMILY 5 DOMAIN-CONTAINING PROTEIN"/>
    <property type="match status" value="1"/>
</dbReference>
<sequence>MACRLSLSLLWSFAISLLASVPLTRADSQINPGFPYGSEKVRGANLGGWLVLEPWIAPSLFDDTGNDAIVDEWTFCQLQSNSVAKAALTNHWNTFYTEADFEAIAAAGLNHVRLPIGYWAFEVGPGEPFIQGQLSYLQKAVTWAENHGLMVIVDLHGAPGSQNGFDNSGQRMSFPHWHSNATNVARTDAIIKTIASMFSENENVVSVIAPLNEPAGFDGADVLSVVKQYWYDSYGNIRFPFDSSQESNTLVLIHDAFQPLPYWSGFMPPPTFQGVALDTHIYQVFSDSDVALSQTDHISTACAVSSSGIADFHLWTIVGEWAPAITDCAKYLNGRGVGARYDGSYPGSTAVGNCAGMSRSASTFSSSYKTFLRRFWEAQTIAYEAGQGWIQWTWKTEAGAGEEWSYQVGLAYGWIPQDPTERIYTTICD</sequence>
<keyword evidence="11" id="KW-1185">Reference proteome</keyword>
<feature type="domain" description="Glycoside hydrolase family 5" evidence="9">
    <location>
        <begin position="85"/>
        <end position="229"/>
    </location>
</feature>
<evidence type="ECO:0000256" key="5">
    <source>
        <dbReference type="ARBA" id="ARBA00036824"/>
    </source>
</evidence>
<evidence type="ECO:0000313" key="11">
    <source>
        <dbReference type="Proteomes" id="UP000308199"/>
    </source>
</evidence>